<keyword evidence="7" id="KW-1185">Reference proteome</keyword>
<evidence type="ECO:0000256" key="1">
    <source>
        <dbReference type="ARBA" id="ARBA00004141"/>
    </source>
</evidence>
<feature type="transmembrane region" description="Helical" evidence="5">
    <location>
        <begin position="98"/>
        <end position="115"/>
    </location>
</feature>
<sequence>MAFLLEASILEDSWDSVFSAIQWIQFVMATLSVIGSSSLIAYIVFQNIQKSPEIRPLFYLSFSDLLLGICWLIEALLYGTSIVNKDIVCYNLQAVGQIFYISSFLYTVNYIWYLYKELRMKHKQHGQSTFPPVIDYTCQVGQIAIILSSLIPLLLMIPVFCLGNASECFHNFSQSHRCILMYSPPSAMAELLPSADASVCSTLYFYGLTIFLASFLLSLLTIVVLLIQTQTLYKKFVKSTGFLGSEQWAVIHIMEQRVRFYPVAFFCCWGPAVILMIVKLTKPQDTKLHMALYVLQDTILHLLLVSRVYDFKKLCTPTPCVLHGELGRVVVLNTQVVPKLMDHERCKQEDIFMMEGFNSCCKASGTGTIEKCLSRVLLRAMSKNHVGNIMLHTMEELVLSPAIEIPEGNLQVRWDLYEVPLGPNLHSSQHHLCVYSPSEGVGQGNDVHYSLGCLIDVTAPHLEPLVADHDKHLHVLGV</sequence>
<evidence type="ECO:0000256" key="4">
    <source>
        <dbReference type="ARBA" id="ARBA00023136"/>
    </source>
</evidence>
<dbReference type="GO" id="GO:0007189">
    <property type="term" value="P:adenylate cyclase-activating G protein-coupled receptor signaling pathway"/>
    <property type="evidence" value="ECO:0007669"/>
    <property type="project" value="TreeGrafter"/>
</dbReference>
<feature type="transmembrane region" description="Helical" evidence="5">
    <location>
        <begin position="57"/>
        <end position="78"/>
    </location>
</feature>
<keyword evidence="2 5" id="KW-0812">Transmembrane</keyword>
<evidence type="ECO:0000256" key="5">
    <source>
        <dbReference type="SAM" id="Phobius"/>
    </source>
</evidence>
<evidence type="ECO:0000256" key="3">
    <source>
        <dbReference type="ARBA" id="ARBA00022989"/>
    </source>
</evidence>
<keyword evidence="3 5" id="KW-1133">Transmembrane helix</keyword>
<dbReference type="GO" id="GO:0004930">
    <property type="term" value="F:G protein-coupled receptor activity"/>
    <property type="evidence" value="ECO:0007669"/>
    <property type="project" value="TreeGrafter"/>
</dbReference>
<organism evidence="6 7">
    <name type="scientific">Equus asinus</name>
    <name type="common">Donkey</name>
    <name type="synonym">Equus africanus asinus</name>
    <dbReference type="NCBI Taxonomy" id="9793"/>
    <lineage>
        <taxon>Eukaryota</taxon>
        <taxon>Metazoa</taxon>
        <taxon>Chordata</taxon>
        <taxon>Craniata</taxon>
        <taxon>Vertebrata</taxon>
        <taxon>Euteleostomi</taxon>
        <taxon>Mammalia</taxon>
        <taxon>Eutheria</taxon>
        <taxon>Laurasiatheria</taxon>
        <taxon>Perissodactyla</taxon>
        <taxon>Equidae</taxon>
        <taxon>Equus</taxon>
    </lineage>
</organism>
<dbReference type="GO" id="GO:0005886">
    <property type="term" value="C:plasma membrane"/>
    <property type="evidence" value="ECO:0007669"/>
    <property type="project" value="TreeGrafter"/>
</dbReference>
<gene>
    <name evidence="6" type="primary">TMEM116</name>
</gene>
<dbReference type="GeneTree" id="ENSGT00390000003209"/>
<protein>
    <submittedName>
        <fullName evidence="6">Transmembrane protein 116</fullName>
    </submittedName>
</protein>
<feature type="transmembrane region" description="Helical" evidence="5">
    <location>
        <begin position="260"/>
        <end position="278"/>
    </location>
</feature>
<feature type="transmembrane region" description="Helical" evidence="5">
    <location>
        <begin position="203"/>
        <end position="227"/>
    </location>
</feature>
<reference evidence="6" key="2">
    <citation type="submission" date="2025-08" db="UniProtKB">
        <authorList>
            <consortium name="Ensembl"/>
        </authorList>
    </citation>
    <scope>IDENTIFICATION</scope>
</reference>
<evidence type="ECO:0000256" key="2">
    <source>
        <dbReference type="ARBA" id="ARBA00022692"/>
    </source>
</evidence>
<dbReference type="PANTHER" id="PTHR23112">
    <property type="entry name" value="G PROTEIN-COUPLED RECEPTOR 157-RELATED"/>
    <property type="match status" value="1"/>
</dbReference>
<dbReference type="AlphaFoldDB" id="A0A9L0KLP6"/>
<reference evidence="6 7" key="1">
    <citation type="journal article" date="2020" name="Nat. Commun.">
        <title>Donkey genomes provide new insights into domestication and selection for coat color.</title>
        <authorList>
            <person name="Wang"/>
            <person name="C."/>
            <person name="Li"/>
            <person name="H."/>
            <person name="Guo"/>
            <person name="Y."/>
            <person name="Huang"/>
            <person name="J."/>
            <person name="Sun"/>
            <person name="Y."/>
            <person name="Min"/>
            <person name="J."/>
            <person name="Wang"/>
            <person name="J."/>
            <person name="Fang"/>
            <person name="X."/>
            <person name="Zhao"/>
            <person name="Z."/>
            <person name="Wang"/>
            <person name="S."/>
            <person name="Zhang"/>
            <person name="Y."/>
            <person name="Liu"/>
            <person name="Q."/>
            <person name="Jiang"/>
            <person name="Q."/>
            <person name="Wang"/>
            <person name="X."/>
            <person name="Guo"/>
            <person name="Y."/>
            <person name="Yang"/>
            <person name="C."/>
            <person name="Wang"/>
            <person name="Y."/>
            <person name="Tian"/>
            <person name="F."/>
            <person name="Zhuang"/>
            <person name="G."/>
            <person name="Fan"/>
            <person name="Y."/>
            <person name="Gao"/>
            <person name="Q."/>
            <person name="Li"/>
            <person name="Y."/>
            <person name="Ju"/>
            <person name="Z."/>
            <person name="Li"/>
            <person name="J."/>
            <person name="Li"/>
            <person name="R."/>
            <person name="Hou"/>
            <person name="M."/>
            <person name="Yang"/>
            <person name="G."/>
            <person name="Liu"/>
            <person name="G."/>
            <person name="Liu"/>
            <person name="W."/>
            <person name="Guo"/>
            <person name="J."/>
            <person name="Pan"/>
            <person name="S."/>
            <person name="Fan"/>
            <person name="G."/>
            <person name="Zhang"/>
            <person name="W."/>
            <person name="Zhang"/>
            <person name="R."/>
            <person name="Yu"/>
            <person name="J."/>
            <person name="Zhang"/>
            <person name="X."/>
            <person name="Yin"/>
            <person name="Q."/>
            <person name="Ji"/>
            <person name="C."/>
            <person name="Jin"/>
            <person name="Y."/>
            <person name="Yue"/>
            <person name="G."/>
            <person name="Liu"/>
            <person name="M."/>
            <person name="Xu"/>
            <person name="J."/>
            <person name="Liu"/>
            <person name="S."/>
            <person name="Jordana"/>
            <person name="J."/>
            <person name="Noce"/>
            <person name="A."/>
            <person name="Amills"/>
            <person name="M."/>
            <person name="Wu"/>
            <person name="D.D."/>
            <person name="Li"/>
            <person name="S."/>
            <person name="Zhou"/>
            <person name="X. and Zhong"/>
            <person name="J."/>
        </authorList>
    </citation>
    <scope>NUCLEOTIDE SEQUENCE [LARGE SCALE GENOMIC DNA]</scope>
</reference>
<feature type="transmembrane region" description="Helical" evidence="5">
    <location>
        <begin position="20"/>
        <end position="45"/>
    </location>
</feature>
<accession>A0A9L0KLP6</accession>
<dbReference type="Ensembl" id="ENSEAST00005056253.1">
    <property type="protein sequence ID" value="ENSEASP00005062836.1"/>
    <property type="gene ID" value="ENSEASG00005010566.2"/>
</dbReference>
<feature type="transmembrane region" description="Helical" evidence="5">
    <location>
        <begin position="136"/>
        <end position="157"/>
    </location>
</feature>
<evidence type="ECO:0000313" key="6">
    <source>
        <dbReference type="Ensembl" id="ENSEASP00005062836.1"/>
    </source>
</evidence>
<dbReference type="PANTHER" id="PTHR23112:SF0">
    <property type="entry name" value="TRANSMEMBRANE PROTEIN 116"/>
    <property type="match status" value="1"/>
</dbReference>
<keyword evidence="4 5" id="KW-0472">Membrane</keyword>
<reference evidence="6" key="3">
    <citation type="submission" date="2025-09" db="UniProtKB">
        <authorList>
            <consortium name="Ensembl"/>
        </authorList>
    </citation>
    <scope>IDENTIFICATION</scope>
</reference>
<dbReference type="Proteomes" id="UP000694387">
    <property type="component" value="Chromosome 8"/>
</dbReference>
<name>A0A9L0KLP6_EQUAS</name>
<dbReference type="Gene3D" id="1.20.1070.10">
    <property type="entry name" value="Rhodopsin 7-helix transmembrane proteins"/>
    <property type="match status" value="1"/>
</dbReference>
<proteinExistence type="predicted"/>
<comment type="subcellular location">
    <subcellularLocation>
        <location evidence="1">Membrane</location>
        <topology evidence="1">Multi-pass membrane protein</topology>
    </subcellularLocation>
</comment>
<evidence type="ECO:0000313" key="7">
    <source>
        <dbReference type="Proteomes" id="UP000694387"/>
    </source>
</evidence>